<protein>
    <submittedName>
        <fullName evidence="2">Uncharacterized protein</fullName>
    </submittedName>
</protein>
<reference evidence="2 3" key="1">
    <citation type="submission" date="2021-06" db="EMBL/GenBank/DDBJ databases">
        <authorList>
            <person name="Palmer J.M."/>
        </authorList>
    </citation>
    <scope>NUCLEOTIDE SEQUENCE [LARGE SCALE GENOMIC DNA]</scope>
    <source>
        <strain evidence="2 3">MEX-2019</strain>
        <tissue evidence="2">Muscle</tissue>
    </source>
</reference>
<dbReference type="Proteomes" id="UP001311232">
    <property type="component" value="Unassembled WGS sequence"/>
</dbReference>
<sequence>MAALETGSQEPCADLSGLFLRRRQKLIGNQRADDPYSSRGSLLEETVQVQIHVVHCLTGSQILQAVRRGLRNQAKVKTIKSESAGITRQGQAKSRGSEDRNRVKMSMT</sequence>
<organism evidence="2 3">
    <name type="scientific">Crenichthys baileyi</name>
    <name type="common">White River springfish</name>
    <dbReference type="NCBI Taxonomy" id="28760"/>
    <lineage>
        <taxon>Eukaryota</taxon>
        <taxon>Metazoa</taxon>
        <taxon>Chordata</taxon>
        <taxon>Craniata</taxon>
        <taxon>Vertebrata</taxon>
        <taxon>Euteleostomi</taxon>
        <taxon>Actinopterygii</taxon>
        <taxon>Neopterygii</taxon>
        <taxon>Teleostei</taxon>
        <taxon>Neoteleostei</taxon>
        <taxon>Acanthomorphata</taxon>
        <taxon>Ovalentaria</taxon>
        <taxon>Atherinomorphae</taxon>
        <taxon>Cyprinodontiformes</taxon>
        <taxon>Goodeidae</taxon>
        <taxon>Crenichthys</taxon>
    </lineage>
</organism>
<evidence type="ECO:0000256" key="1">
    <source>
        <dbReference type="SAM" id="MobiDB-lite"/>
    </source>
</evidence>
<feature type="region of interest" description="Disordered" evidence="1">
    <location>
        <begin position="82"/>
        <end position="108"/>
    </location>
</feature>
<comment type="caution">
    <text evidence="2">The sequence shown here is derived from an EMBL/GenBank/DDBJ whole genome shotgun (WGS) entry which is preliminary data.</text>
</comment>
<accession>A0AAV9SBP5</accession>
<proteinExistence type="predicted"/>
<evidence type="ECO:0000313" key="2">
    <source>
        <dbReference type="EMBL" id="KAK5618740.1"/>
    </source>
</evidence>
<gene>
    <name evidence="2" type="ORF">CRENBAI_012655</name>
</gene>
<keyword evidence="3" id="KW-1185">Reference proteome</keyword>
<feature type="compositionally biased region" description="Polar residues" evidence="1">
    <location>
        <begin position="84"/>
        <end position="94"/>
    </location>
</feature>
<name>A0AAV9SBP5_9TELE</name>
<dbReference type="EMBL" id="JAHHUM010000602">
    <property type="protein sequence ID" value="KAK5618740.1"/>
    <property type="molecule type" value="Genomic_DNA"/>
</dbReference>
<dbReference type="AlphaFoldDB" id="A0AAV9SBP5"/>
<evidence type="ECO:0000313" key="3">
    <source>
        <dbReference type="Proteomes" id="UP001311232"/>
    </source>
</evidence>